<name>A0AAQ3SQ57_PASNO</name>
<accession>A0AAQ3SQ57</accession>
<dbReference type="Proteomes" id="UP001341281">
    <property type="component" value="Chromosome 02"/>
</dbReference>
<evidence type="ECO:0000256" key="1">
    <source>
        <dbReference type="SAM" id="MobiDB-lite"/>
    </source>
</evidence>
<proteinExistence type="predicted"/>
<gene>
    <name evidence="2" type="ORF">U9M48_008677</name>
</gene>
<dbReference type="EMBL" id="CP144746">
    <property type="protein sequence ID" value="WVZ58400.1"/>
    <property type="molecule type" value="Genomic_DNA"/>
</dbReference>
<keyword evidence="3" id="KW-1185">Reference proteome</keyword>
<evidence type="ECO:0000313" key="3">
    <source>
        <dbReference type="Proteomes" id="UP001341281"/>
    </source>
</evidence>
<organism evidence="2 3">
    <name type="scientific">Paspalum notatum var. saurae</name>
    <dbReference type="NCBI Taxonomy" id="547442"/>
    <lineage>
        <taxon>Eukaryota</taxon>
        <taxon>Viridiplantae</taxon>
        <taxon>Streptophyta</taxon>
        <taxon>Embryophyta</taxon>
        <taxon>Tracheophyta</taxon>
        <taxon>Spermatophyta</taxon>
        <taxon>Magnoliopsida</taxon>
        <taxon>Liliopsida</taxon>
        <taxon>Poales</taxon>
        <taxon>Poaceae</taxon>
        <taxon>PACMAD clade</taxon>
        <taxon>Panicoideae</taxon>
        <taxon>Andropogonodae</taxon>
        <taxon>Paspaleae</taxon>
        <taxon>Paspalinae</taxon>
        <taxon>Paspalum</taxon>
    </lineage>
</organism>
<reference evidence="2 3" key="1">
    <citation type="submission" date="2024-02" db="EMBL/GenBank/DDBJ databases">
        <title>High-quality chromosome-scale genome assembly of Pensacola bahiagrass (Paspalum notatum Flugge var. saurae).</title>
        <authorList>
            <person name="Vega J.M."/>
            <person name="Podio M."/>
            <person name="Orjuela J."/>
            <person name="Siena L.A."/>
            <person name="Pessino S.C."/>
            <person name="Combes M.C."/>
            <person name="Mariac C."/>
            <person name="Albertini E."/>
            <person name="Pupilli F."/>
            <person name="Ortiz J.P.A."/>
            <person name="Leblanc O."/>
        </authorList>
    </citation>
    <scope>NUCLEOTIDE SEQUENCE [LARGE SCALE GENOMIC DNA]</scope>
    <source>
        <strain evidence="2">R1</strain>
        <tissue evidence="2">Leaf</tissue>
    </source>
</reference>
<protein>
    <submittedName>
        <fullName evidence="2">Uncharacterized protein</fullName>
    </submittedName>
</protein>
<feature type="region of interest" description="Disordered" evidence="1">
    <location>
        <begin position="21"/>
        <end position="46"/>
    </location>
</feature>
<dbReference type="AlphaFoldDB" id="A0AAQ3SQ57"/>
<evidence type="ECO:0000313" key="2">
    <source>
        <dbReference type="EMBL" id="WVZ58400.1"/>
    </source>
</evidence>
<sequence>MKCAYLENLSTTVRITDLPPTLGNPSTKSIEMSDHTEVGTGRGNKRPTGCRCWWCTATKAVLKELRKGLNSLITLVAWDIWKHRNACVFEGKKRCVQTVLQTVANECVLFGVWQEPLPFRSCSLANSFLGISLICKQQCGGVCGCWQVRT</sequence>